<feature type="transmembrane region" description="Helical" evidence="10">
    <location>
        <begin position="27"/>
        <end position="49"/>
    </location>
</feature>
<feature type="transmembrane region" description="Helical" evidence="10">
    <location>
        <begin position="530"/>
        <end position="550"/>
    </location>
</feature>
<dbReference type="InterPro" id="IPR004772">
    <property type="entry name" value="TrkH"/>
</dbReference>
<feature type="transmembrane region" description="Helical" evidence="10">
    <location>
        <begin position="196"/>
        <end position="220"/>
    </location>
</feature>
<organism evidence="11 12">
    <name type="scientific">Aerophobetes bacterium</name>
    <dbReference type="NCBI Taxonomy" id="2030807"/>
    <lineage>
        <taxon>Bacteria</taxon>
        <taxon>Candidatus Aerophobota</taxon>
    </lineage>
</organism>
<dbReference type="Gene3D" id="1.20.120.350">
    <property type="entry name" value="Voltage-gated potassium channels. Chain C"/>
    <property type="match status" value="1"/>
</dbReference>
<keyword evidence="9 10" id="KW-0472">Membrane</keyword>
<name>A0A662D587_UNCAE</name>
<sequence>MIGTAFLAISSLLLEYGFYLGADVKGLLHRLDILIAGIFSAEVFLKLVLTRDRKSFLTSNWADFIIVIVFLALLLLLKTFSLSPGFARFLKIPKPAPLGNIYIVVCQIYIAASLFLKITYLNRVVANIRLSPPWIVILTFVSIIALGTLLLSLPKSTAPGKETTFLNALFTATSATCVTGLTVVDTGSHFSLMGQIIILCLVQIGGLGLMTFTSFFALILGREFGIKDRVLLRDIFDYTSPGMVTRLILSILGITFLIETIGAFLLYIQFLPQIGDSSFCLYSAIFHSISAFCNAGFSLYQDSFTKYEAHLGINLTMASLIIMGGLGFTVLINLLHWRPSRFKRKGKSLTVQSKLVLIVTSLLIGIGALFLLIGERDGVLKDLPLERRLLGAFFQSITARTAGFNTLNIANLTNFSAFLLIILMFIGASPGSTGGGVKTSTFAILLLTINSMARGKSRVEIFKRTIPQIVIYQALCVAILALGWISISTLLLSLTENAPFINILFEEFSAFGTVGLSRGITPHLTSVGKIVIILTMLVGRIGPLTLALAIGGRKVSEPYKYPEEKIMIG</sequence>
<dbReference type="AlphaFoldDB" id="A0A662D587"/>
<evidence type="ECO:0000256" key="3">
    <source>
        <dbReference type="ARBA" id="ARBA00022475"/>
    </source>
</evidence>
<keyword evidence="8" id="KW-0406">Ion transport</keyword>
<dbReference type="InterPro" id="IPR003445">
    <property type="entry name" value="Cat_transpt"/>
</dbReference>
<dbReference type="EMBL" id="QMPY01000073">
    <property type="protein sequence ID" value="RLE07730.1"/>
    <property type="molecule type" value="Genomic_DNA"/>
</dbReference>
<evidence type="ECO:0000313" key="12">
    <source>
        <dbReference type="Proteomes" id="UP000277457"/>
    </source>
</evidence>
<dbReference type="Proteomes" id="UP000277457">
    <property type="component" value="Unassembled WGS sequence"/>
</dbReference>
<protein>
    <submittedName>
        <fullName evidence="11">Trk family potassium uptake protein</fullName>
    </submittedName>
</protein>
<evidence type="ECO:0000256" key="4">
    <source>
        <dbReference type="ARBA" id="ARBA00022538"/>
    </source>
</evidence>
<dbReference type="GO" id="GO:0005886">
    <property type="term" value="C:plasma membrane"/>
    <property type="evidence" value="ECO:0007669"/>
    <property type="project" value="UniProtKB-SubCell"/>
</dbReference>
<comment type="subcellular location">
    <subcellularLocation>
        <location evidence="1">Cell membrane</location>
        <topology evidence="1">Multi-pass membrane protein</topology>
    </subcellularLocation>
</comment>
<evidence type="ECO:0000256" key="7">
    <source>
        <dbReference type="ARBA" id="ARBA00022989"/>
    </source>
</evidence>
<feature type="transmembrane region" description="Helical" evidence="10">
    <location>
        <begin position="247"/>
        <end position="267"/>
    </location>
</feature>
<dbReference type="InterPro" id="IPR027359">
    <property type="entry name" value="Volt_channel_dom_sf"/>
</dbReference>
<keyword evidence="5 10" id="KW-0812">Transmembrane</keyword>
<gene>
    <name evidence="11" type="ORF">DRZ78_02485</name>
</gene>
<comment type="caution">
    <text evidence="11">The sequence shown here is derived from an EMBL/GenBank/DDBJ whole genome shotgun (WGS) entry which is preliminary data.</text>
</comment>
<feature type="transmembrane region" description="Helical" evidence="10">
    <location>
        <begin position="415"/>
        <end position="448"/>
    </location>
</feature>
<accession>A0A662D587</accession>
<evidence type="ECO:0000256" key="10">
    <source>
        <dbReference type="SAM" id="Phobius"/>
    </source>
</evidence>
<keyword evidence="2" id="KW-0813">Transport</keyword>
<feature type="transmembrane region" description="Helical" evidence="10">
    <location>
        <begin position="133"/>
        <end position="153"/>
    </location>
</feature>
<dbReference type="SUPFAM" id="SSF81324">
    <property type="entry name" value="Voltage-gated potassium channels"/>
    <property type="match status" value="1"/>
</dbReference>
<evidence type="ECO:0000256" key="1">
    <source>
        <dbReference type="ARBA" id="ARBA00004651"/>
    </source>
</evidence>
<evidence type="ECO:0000256" key="6">
    <source>
        <dbReference type="ARBA" id="ARBA00022958"/>
    </source>
</evidence>
<reference evidence="11 12" key="1">
    <citation type="submission" date="2018-06" db="EMBL/GenBank/DDBJ databases">
        <title>Extensive metabolic versatility and redundancy in microbially diverse, dynamic hydrothermal sediments.</title>
        <authorList>
            <person name="Dombrowski N."/>
            <person name="Teske A."/>
            <person name="Baker B.J."/>
        </authorList>
    </citation>
    <scope>NUCLEOTIDE SEQUENCE [LARGE SCALE GENOMIC DNA]</scope>
    <source>
        <strain evidence="11">B7_G13</strain>
    </source>
</reference>
<feature type="transmembrane region" description="Helical" evidence="10">
    <location>
        <begin position="312"/>
        <end position="335"/>
    </location>
</feature>
<keyword evidence="4" id="KW-0633">Potassium transport</keyword>
<keyword evidence="6" id="KW-0630">Potassium</keyword>
<dbReference type="GO" id="GO:0015379">
    <property type="term" value="F:potassium:chloride symporter activity"/>
    <property type="evidence" value="ECO:0007669"/>
    <property type="project" value="InterPro"/>
</dbReference>
<evidence type="ECO:0000256" key="9">
    <source>
        <dbReference type="ARBA" id="ARBA00023136"/>
    </source>
</evidence>
<dbReference type="Pfam" id="PF02386">
    <property type="entry name" value="TrkH"/>
    <property type="match status" value="1"/>
</dbReference>
<feature type="transmembrane region" description="Helical" evidence="10">
    <location>
        <begin position="469"/>
        <end position="492"/>
    </location>
</feature>
<dbReference type="PANTHER" id="PTHR32024:SF1">
    <property type="entry name" value="KTR SYSTEM POTASSIUM UPTAKE PROTEIN B"/>
    <property type="match status" value="1"/>
</dbReference>
<dbReference type="NCBIfam" id="TIGR00933">
    <property type="entry name" value="2a38"/>
    <property type="match status" value="1"/>
</dbReference>
<keyword evidence="3" id="KW-1003">Cell membrane</keyword>
<evidence type="ECO:0000256" key="5">
    <source>
        <dbReference type="ARBA" id="ARBA00022692"/>
    </source>
</evidence>
<feature type="transmembrane region" description="Helical" evidence="10">
    <location>
        <begin position="165"/>
        <end position="184"/>
    </location>
</feature>
<feature type="transmembrane region" description="Helical" evidence="10">
    <location>
        <begin position="355"/>
        <end position="374"/>
    </location>
</feature>
<feature type="transmembrane region" description="Helical" evidence="10">
    <location>
        <begin position="101"/>
        <end position="121"/>
    </location>
</feature>
<evidence type="ECO:0000313" key="11">
    <source>
        <dbReference type="EMBL" id="RLE07730.1"/>
    </source>
</evidence>
<dbReference type="PANTHER" id="PTHR32024">
    <property type="entry name" value="TRK SYSTEM POTASSIUM UPTAKE PROTEIN TRKG-RELATED"/>
    <property type="match status" value="1"/>
</dbReference>
<evidence type="ECO:0000256" key="2">
    <source>
        <dbReference type="ARBA" id="ARBA00022448"/>
    </source>
</evidence>
<proteinExistence type="predicted"/>
<feature type="transmembrane region" description="Helical" evidence="10">
    <location>
        <begin position="61"/>
        <end position="81"/>
    </location>
</feature>
<evidence type="ECO:0000256" key="8">
    <source>
        <dbReference type="ARBA" id="ARBA00023065"/>
    </source>
</evidence>
<keyword evidence="7 10" id="KW-1133">Transmembrane helix</keyword>